<dbReference type="RefSeq" id="WP_013294747.1">
    <property type="nucleotide sequence ID" value="NC_014394.1"/>
</dbReference>
<feature type="transmembrane region" description="Helical" evidence="6">
    <location>
        <begin position="40"/>
        <end position="62"/>
    </location>
</feature>
<evidence type="ECO:0000313" key="7">
    <source>
        <dbReference type="EMBL" id="ADL56845.1"/>
    </source>
</evidence>
<keyword evidence="5 6" id="KW-0472">Membrane</keyword>
<dbReference type="PANTHER" id="PTHR39087">
    <property type="entry name" value="UPF0104 MEMBRANE PROTEIN MJ1595"/>
    <property type="match status" value="1"/>
</dbReference>
<feature type="transmembrane region" description="Helical" evidence="6">
    <location>
        <begin position="120"/>
        <end position="144"/>
    </location>
</feature>
<dbReference type="GO" id="GO:0005886">
    <property type="term" value="C:plasma membrane"/>
    <property type="evidence" value="ECO:0007669"/>
    <property type="project" value="UniProtKB-SubCell"/>
</dbReference>
<dbReference type="eggNOG" id="COG0392">
    <property type="taxonomic scope" value="Bacteria"/>
</dbReference>
<proteinExistence type="predicted"/>
<feature type="transmembrane region" description="Helical" evidence="6">
    <location>
        <begin position="12"/>
        <end position="34"/>
    </location>
</feature>
<feature type="transmembrane region" description="Helical" evidence="6">
    <location>
        <begin position="151"/>
        <end position="169"/>
    </location>
</feature>
<dbReference type="KEGG" id="gca:Galf_2853"/>
<keyword evidence="4 6" id="KW-1133">Transmembrane helix</keyword>
<comment type="subcellular location">
    <subcellularLocation>
        <location evidence="1">Cell membrane</location>
        <topology evidence="1">Multi-pass membrane protein</topology>
    </subcellularLocation>
</comment>
<dbReference type="EMBL" id="CP002159">
    <property type="protein sequence ID" value="ADL56845.1"/>
    <property type="molecule type" value="Genomic_DNA"/>
</dbReference>
<accession>D9SE23</accession>
<name>D9SE23_GALCS</name>
<dbReference type="PANTHER" id="PTHR39087:SF2">
    <property type="entry name" value="UPF0104 MEMBRANE PROTEIN MJ1595"/>
    <property type="match status" value="1"/>
</dbReference>
<dbReference type="OrthoDB" id="9799911at2"/>
<keyword evidence="3 6" id="KW-0812">Transmembrane</keyword>
<dbReference type="NCBIfam" id="TIGR00374">
    <property type="entry name" value="flippase-like domain"/>
    <property type="match status" value="1"/>
</dbReference>
<feature type="transmembrane region" description="Helical" evidence="6">
    <location>
        <begin position="243"/>
        <end position="264"/>
    </location>
</feature>
<feature type="transmembrane region" description="Helical" evidence="6">
    <location>
        <begin position="284"/>
        <end position="308"/>
    </location>
</feature>
<evidence type="ECO:0000313" key="8">
    <source>
        <dbReference type="Proteomes" id="UP000001235"/>
    </source>
</evidence>
<gene>
    <name evidence="7" type="ordered locus">Galf_2853</name>
</gene>
<feature type="transmembrane region" description="Helical" evidence="6">
    <location>
        <begin position="83"/>
        <end position="100"/>
    </location>
</feature>
<evidence type="ECO:0000256" key="1">
    <source>
        <dbReference type="ARBA" id="ARBA00004651"/>
    </source>
</evidence>
<evidence type="ECO:0000256" key="3">
    <source>
        <dbReference type="ARBA" id="ARBA00022692"/>
    </source>
</evidence>
<evidence type="ECO:0000256" key="5">
    <source>
        <dbReference type="ARBA" id="ARBA00023136"/>
    </source>
</evidence>
<sequence length="318" mass="34453" precursor="true">MTGTVLSGWRFRALLLVILLSAAGYLAFSLWGGWHEVVAAIVRVGFVGTAIALLLSLVNYGVRFVRWQKFLALLGHRVYAPESLRIYIAGFGLTILPGKAGEAIRSVFLKKHGVPYPESLAAFFSEHLSNLISMLMLVAIGMAIYPKALPVVLILAVLIVVILVVLQQAKWLEVLKSFAQRRLPARLGNLAGHAVDVVLHSRHCFSLPMLLYGIALGLVAWGAEGLAFYYIMHWLGSDLSLQVALFIYAFSMLIGALSFLPGGLGGAEATMVALLMLNSVAQPQAVAATVLIRLVTLWFAVALGVMALSMSERRLKKG</sequence>
<evidence type="ECO:0000256" key="4">
    <source>
        <dbReference type="ARBA" id="ARBA00022989"/>
    </source>
</evidence>
<evidence type="ECO:0008006" key="9">
    <source>
        <dbReference type="Google" id="ProtNLM"/>
    </source>
</evidence>
<dbReference type="Pfam" id="PF03706">
    <property type="entry name" value="LPG_synthase_TM"/>
    <property type="match status" value="1"/>
</dbReference>
<dbReference type="STRING" id="395494.Galf_2853"/>
<dbReference type="AlphaFoldDB" id="D9SE23"/>
<organism evidence="7 8">
    <name type="scientific">Gallionella capsiferriformans (strain ES-2)</name>
    <name type="common">Gallionella ferruginea capsiferriformans (strain ES-2)</name>
    <dbReference type="NCBI Taxonomy" id="395494"/>
    <lineage>
        <taxon>Bacteria</taxon>
        <taxon>Pseudomonadati</taxon>
        <taxon>Pseudomonadota</taxon>
        <taxon>Betaproteobacteria</taxon>
        <taxon>Nitrosomonadales</taxon>
        <taxon>Gallionellaceae</taxon>
        <taxon>Gallionella</taxon>
    </lineage>
</organism>
<protein>
    <recommendedName>
        <fullName evidence="9">Lysylphosphatidylglycerol synthetase/UPF0104</fullName>
    </recommendedName>
</protein>
<dbReference type="Proteomes" id="UP000001235">
    <property type="component" value="Chromosome"/>
</dbReference>
<reference evidence="7 8" key="1">
    <citation type="submission" date="2010-08" db="EMBL/GenBank/DDBJ databases">
        <title>Complete sequence of Gallionella capsiferriformans ES-2.</title>
        <authorList>
            <consortium name="US DOE Joint Genome Institute"/>
            <person name="Lucas S."/>
            <person name="Copeland A."/>
            <person name="Lapidus A."/>
            <person name="Cheng J.-F."/>
            <person name="Bruce D."/>
            <person name="Goodwin L."/>
            <person name="Pitluck S."/>
            <person name="Chertkov O."/>
            <person name="Davenport K.W."/>
            <person name="Detter J.C."/>
            <person name="Han C."/>
            <person name="Tapia R."/>
            <person name="Land M."/>
            <person name="Hauser L."/>
            <person name="Chang Y.-J."/>
            <person name="Jeffries C."/>
            <person name="Kyrpides N."/>
            <person name="Ivanova N."/>
            <person name="Mikhailova N."/>
            <person name="Shelobolina E.S."/>
            <person name="Picardal F."/>
            <person name="Roden E."/>
            <person name="Emerson D."/>
            <person name="Woyke T."/>
        </authorList>
    </citation>
    <scope>NUCLEOTIDE SEQUENCE [LARGE SCALE GENOMIC DNA]</scope>
    <source>
        <strain evidence="7 8">ES-2</strain>
    </source>
</reference>
<keyword evidence="8" id="KW-1185">Reference proteome</keyword>
<feature type="transmembrane region" description="Helical" evidence="6">
    <location>
        <begin position="209"/>
        <end position="231"/>
    </location>
</feature>
<evidence type="ECO:0000256" key="6">
    <source>
        <dbReference type="SAM" id="Phobius"/>
    </source>
</evidence>
<dbReference type="HOGENOM" id="CLU_075280_0_0_4"/>
<dbReference type="InterPro" id="IPR022791">
    <property type="entry name" value="L-PG_synthase/AglD"/>
</dbReference>
<evidence type="ECO:0000256" key="2">
    <source>
        <dbReference type="ARBA" id="ARBA00022475"/>
    </source>
</evidence>
<keyword evidence="2" id="KW-1003">Cell membrane</keyword>